<keyword evidence="1" id="KW-1133">Transmembrane helix</keyword>
<evidence type="ECO:0000259" key="2">
    <source>
        <dbReference type="Pfam" id="PF20151"/>
    </source>
</evidence>
<dbReference type="eggNOG" id="ENOG502SS5C">
    <property type="taxonomic scope" value="Eukaryota"/>
</dbReference>
<dbReference type="InterPro" id="IPR045340">
    <property type="entry name" value="DUF6533"/>
</dbReference>
<name>A0A0W0F7N5_MONRR</name>
<dbReference type="EMBL" id="LATX01002238">
    <property type="protein sequence ID" value="KTB32355.1"/>
    <property type="molecule type" value="Genomic_DNA"/>
</dbReference>
<sequence>MTTNRVHETSARRFQAATYSDTAVAALVAYDYIITLPDEIELVWSARWNLTKVLYLLQRYMPFVDTVALVLHNDFTPGLGYQQCRNTYDISGWMFVIGIALSEVLLTLRLWAVWHKDYRLTIGLPIFFAVCWGIIFTVMAIWLPSMTCELHITRLPHDPMETCDPTVGPQPLPHLGCYVSGGSSILFIAWVLVMLYDGGTMSLMVISGIASYRSGVHRGLVKTIHRDGVFYYIVLFCFALANVVTTVVLPGELQAIVSSAERVMHPILTSRVIHSIRAKASRPSAWIGFDEQNWNDVGLGVNDIP</sequence>
<feature type="transmembrane region" description="Helical" evidence="1">
    <location>
        <begin position="229"/>
        <end position="249"/>
    </location>
</feature>
<gene>
    <name evidence="3" type="ORF">WG66_15090</name>
</gene>
<accession>A0A0W0F7N5</accession>
<feature type="transmembrane region" description="Helical" evidence="1">
    <location>
        <begin position="124"/>
        <end position="143"/>
    </location>
</feature>
<evidence type="ECO:0000313" key="4">
    <source>
        <dbReference type="Proteomes" id="UP000054988"/>
    </source>
</evidence>
<feature type="transmembrane region" description="Helical" evidence="1">
    <location>
        <begin position="185"/>
        <end position="209"/>
    </location>
</feature>
<dbReference type="AlphaFoldDB" id="A0A0W0F7N5"/>
<evidence type="ECO:0000256" key="1">
    <source>
        <dbReference type="SAM" id="Phobius"/>
    </source>
</evidence>
<feature type="transmembrane region" description="Helical" evidence="1">
    <location>
        <begin position="92"/>
        <end position="112"/>
    </location>
</feature>
<keyword evidence="1" id="KW-0472">Membrane</keyword>
<protein>
    <recommendedName>
        <fullName evidence="2">DUF6533 domain-containing protein</fullName>
    </recommendedName>
</protein>
<comment type="caution">
    <text evidence="3">The sequence shown here is derived from an EMBL/GenBank/DDBJ whole genome shotgun (WGS) entry which is preliminary data.</text>
</comment>
<proteinExistence type="predicted"/>
<reference evidence="3 4" key="1">
    <citation type="submission" date="2015-12" db="EMBL/GenBank/DDBJ databases">
        <title>Draft genome sequence of Moniliophthora roreri, the causal agent of frosty pod rot of cacao.</title>
        <authorList>
            <person name="Aime M.C."/>
            <person name="Diaz-Valderrama J.R."/>
            <person name="Kijpornyongpan T."/>
            <person name="Phillips-Mora W."/>
        </authorList>
    </citation>
    <scope>NUCLEOTIDE SEQUENCE [LARGE SCALE GENOMIC DNA]</scope>
    <source>
        <strain evidence="3 4">MCA 2952</strain>
    </source>
</reference>
<keyword evidence="1" id="KW-0812">Transmembrane</keyword>
<dbReference type="Pfam" id="PF20151">
    <property type="entry name" value="DUF6533"/>
    <property type="match status" value="1"/>
</dbReference>
<organism evidence="3 4">
    <name type="scientific">Moniliophthora roreri</name>
    <name type="common">Frosty pod rot fungus</name>
    <name type="synonym">Monilia roreri</name>
    <dbReference type="NCBI Taxonomy" id="221103"/>
    <lineage>
        <taxon>Eukaryota</taxon>
        <taxon>Fungi</taxon>
        <taxon>Dikarya</taxon>
        <taxon>Basidiomycota</taxon>
        <taxon>Agaricomycotina</taxon>
        <taxon>Agaricomycetes</taxon>
        <taxon>Agaricomycetidae</taxon>
        <taxon>Agaricales</taxon>
        <taxon>Marasmiineae</taxon>
        <taxon>Marasmiaceae</taxon>
        <taxon>Moniliophthora</taxon>
    </lineage>
</organism>
<dbReference type="Proteomes" id="UP000054988">
    <property type="component" value="Unassembled WGS sequence"/>
</dbReference>
<feature type="domain" description="DUF6533" evidence="2">
    <location>
        <begin position="19"/>
        <end position="64"/>
    </location>
</feature>
<evidence type="ECO:0000313" key="3">
    <source>
        <dbReference type="EMBL" id="KTB32355.1"/>
    </source>
</evidence>